<protein>
    <submittedName>
        <fullName evidence="1">Uncharacterized protein</fullName>
    </submittedName>
</protein>
<evidence type="ECO:0000313" key="1">
    <source>
        <dbReference type="EMBL" id="MCF1716352.1"/>
    </source>
</evidence>
<comment type="caution">
    <text evidence="1">The sequence shown here is derived from an EMBL/GenBank/DDBJ whole genome shotgun (WGS) entry which is preliminary data.</text>
</comment>
<gene>
    <name evidence="1" type="ORF">L0U88_17050</name>
</gene>
<evidence type="ECO:0000313" key="2">
    <source>
        <dbReference type="Proteomes" id="UP001200145"/>
    </source>
</evidence>
<reference evidence="1 2" key="1">
    <citation type="submission" date="2022-01" db="EMBL/GenBank/DDBJ databases">
        <title>Flavihumibacter sp. nov., isolated from sediment of a river.</title>
        <authorList>
            <person name="Liu H."/>
        </authorList>
    </citation>
    <scope>NUCLEOTIDE SEQUENCE [LARGE SCALE GENOMIC DNA]</scope>
    <source>
        <strain evidence="1 2">RY-1</strain>
    </source>
</reference>
<dbReference type="RefSeq" id="WP_234867470.1">
    <property type="nucleotide sequence ID" value="NZ_JAKEVY010000004.1"/>
</dbReference>
<keyword evidence="2" id="KW-1185">Reference proteome</keyword>
<organism evidence="1 2">
    <name type="scientific">Flavihumibacter fluminis</name>
    <dbReference type="NCBI Taxonomy" id="2909236"/>
    <lineage>
        <taxon>Bacteria</taxon>
        <taxon>Pseudomonadati</taxon>
        <taxon>Bacteroidota</taxon>
        <taxon>Chitinophagia</taxon>
        <taxon>Chitinophagales</taxon>
        <taxon>Chitinophagaceae</taxon>
        <taxon>Flavihumibacter</taxon>
    </lineage>
</organism>
<dbReference type="Proteomes" id="UP001200145">
    <property type="component" value="Unassembled WGS sequence"/>
</dbReference>
<accession>A0ABS9BKY4</accession>
<proteinExistence type="predicted"/>
<dbReference type="EMBL" id="JAKEVY010000004">
    <property type="protein sequence ID" value="MCF1716352.1"/>
    <property type="molecule type" value="Genomic_DNA"/>
</dbReference>
<sequence>MFKGLAARKFFPIPPTLQSFHSRIPPVIYQIQLVRDYDHRYPIAINQLCYKLLLFITNTCKAWRKIHNASFAFTT</sequence>
<name>A0ABS9BKY4_9BACT</name>